<comment type="caution">
    <text evidence="1">The sequence shown here is derived from an EMBL/GenBank/DDBJ whole genome shotgun (WGS) entry which is preliminary data.</text>
</comment>
<dbReference type="AlphaFoldDB" id="A0A401NVA9"/>
<dbReference type="OrthoDB" id="10407963at2759"/>
<sequence length="209" mass="23684">MHKRWSLNDTKQSLLQHEWKNSSQSKHLEGIKSGSEMTMRTSRPDSIVSQRKAFFESHLKLPVPVTKNPTKHGKTPATLMLCSSDPAKSSIVGRGHRPYQFSNDGDDANIIDAKLGKEGPIQKYSAIEKGRQLIGLYQAICETVKQSSYDSQQTISVPHKEKPPQTLQDRLQCLLNEESDHQEEKEVCVKGFQIIWPKIVIIIHLTIIM</sequence>
<keyword evidence="2" id="KW-1185">Reference proteome</keyword>
<proteinExistence type="predicted"/>
<evidence type="ECO:0000313" key="1">
    <source>
        <dbReference type="EMBL" id="GCB64821.1"/>
    </source>
</evidence>
<dbReference type="Proteomes" id="UP000288216">
    <property type="component" value="Unassembled WGS sequence"/>
</dbReference>
<dbReference type="EMBL" id="BFAA01001397">
    <property type="protein sequence ID" value="GCB64821.1"/>
    <property type="molecule type" value="Genomic_DNA"/>
</dbReference>
<name>A0A401NVA9_SCYTO</name>
<accession>A0A401NVA9</accession>
<reference evidence="1 2" key="1">
    <citation type="journal article" date="2018" name="Nat. Ecol. Evol.">
        <title>Shark genomes provide insights into elasmobranch evolution and the origin of vertebrates.</title>
        <authorList>
            <person name="Hara Y"/>
            <person name="Yamaguchi K"/>
            <person name="Onimaru K"/>
            <person name="Kadota M"/>
            <person name="Koyanagi M"/>
            <person name="Keeley SD"/>
            <person name="Tatsumi K"/>
            <person name="Tanaka K"/>
            <person name="Motone F"/>
            <person name="Kageyama Y"/>
            <person name="Nozu R"/>
            <person name="Adachi N"/>
            <person name="Nishimura O"/>
            <person name="Nakagawa R"/>
            <person name="Tanegashima C"/>
            <person name="Kiyatake I"/>
            <person name="Matsumoto R"/>
            <person name="Murakumo K"/>
            <person name="Nishida K"/>
            <person name="Terakita A"/>
            <person name="Kuratani S"/>
            <person name="Sato K"/>
            <person name="Hyodo S Kuraku.S."/>
        </authorList>
    </citation>
    <scope>NUCLEOTIDE SEQUENCE [LARGE SCALE GENOMIC DNA]</scope>
</reference>
<organism evidence="1 2">
    <name type="scientific">Scyliorhinus torazame</name>
    <name type="common">Cloudy catshark</name>
    <name type="synonym">Catulus torazame</name>
    <dbReference type="NCBI Taxonomy" id="75743"/>
    <lineage>
        <taxon>Eukaryota</taxon>
        <taxon>Metazoa</taxon>
        <taxon>Chordata</taxon>
        <taxon>Craniata</taxon>
        <taxon>Vertebrata</taxon>
        <taxon>Chondrichthyes</taxon>
        <taxon>Elasmobranchii</taxon>
        <taxon>Galeomorphii</taxon>
        <taxon>Galeoidea</taxon>
        <taxon>Carcharhiniformes</taxon>
        <taxon>Scyliorhinidae</taxon>
        <taxon>Scyliorhinus</taxon>
    </lineage>
</organism>
<protein>
    <submittedName>
        <fullName evidence="1">Uncharacterized protein</fullName>
    </submittedName>
</protein>
<evidence type="ECO:0000313" key="2">
    <source>
        <dbReference type="Proteomes" id="UP000288216"/>
    </source>
</evidence>
<gene>
    <name evidence="1" type="ORF">scyTo_0004678</name>
</gene>